<sequence length="354" mass="39655">MHVTAVDVRPIDYAWGSVPTAGLWQVTAHFDGGGYRYFVKLLRHPRLWPGLASIPEQYREEFLDALPWRFEYDMHRSGIEDVLPDGMRMPRLHHVKTIDDAYVALWWEFIDIDTSPWATADFALTAYLLGRLAGRRKVGAEVNRRMPTVASIDNSLRYFVEHRVLLMTVPALHDRSVWQHPLLAEALHRVQDPSLPDDMRGLADRIPAILDHLDALPQTYAHGDAGPQNLLIPAADRSQRVVIDWGFGTPLPIGFDLGQLLIGLAHAGELAPDRLREIDAAILPAYLEGLADEHYIADPVEVRFGYVGSMAARSALCALPLELLDTTPTEADLDLLVDRVRLTRVLVDMAPAAH</sequence>
<proteinExistence type="predicted"/>
<dbReference type="Gene3D" id="3.90.1200.10">
    <property type="match status" value="1"/>
</dbReference>
<reference evidence="1 2" key="1">
    <citation type="submission" date="2020-08" db="EMBL/GenBank/DDBJ databases">
        <title>Sequencing the genomes of 1000 actinobacteria strains.</title>
        <authorList>
            <person name="Klenk H.-P."/>
        </authorList>
    </citation>
    <scope>NUCLEOTIDE SEQUENCE [LARGE SCALE GENOMIC DNA]</scope>
    <source>
        <strain evidence="1 2">DSM 105369</strain>
    </source>
</reference>
<dbReference type="SUPFAM" id="SSF56112">
    <property type="entry name" value="Protein kinase-like (PK-like)"/>
    <property type="match status" value="1"/>
</dbReference>
<comment type="caution">
    <text evidence="1">The sequence shown here is derived from an EMBL/GenBank/DDBJ whole genome shotgun (WGS) entry which is preliminary data.</text>
</comment>
<evidence type="ECO:0000313" key="2">
    <source>
        <dbReference type="Proteomes" id="UP000559182"/>
    </source>
</evidence>
<name>A0A839N8Y0_9MICO</name>
<accession>A0A839N8Y0</accession>
<evidence type="ECO:0000313" key="1">
    <source>
        <dbReference type="EMBL" id="MBB2893269.1"/>
    </source>
</evidence>
<dbReference type="AlphaFoldDB" id="A0A839N8Y0"/>
<keyword evidence="2" id="KW-1185">Reference proteome</keyword>
<gene>
    <name evidence="1" type="ORF">FHU39_003287</name>
</gene>
<dbReference type="RefSeq" id="WP_183321603.1">
    <property type="nucleotide sequence ID" value="NZ_JACHVQ010000002.1"/>
</dbReference>
<dbReference type="Proteomes" id="UP000559182">
    <property type="component" value="Unassembled WGS sequence"/>
</dbReference>
<protein>
    <recommendedName>
        <fullName evidence="3">Aminoglycoside phosphotransferase domain-containing protein</fullName>
    </recommendedName>
</protein>
<dbReference type="EMBL" id="JACHVQ010000002">
    <property type="protein sequence ID" value="MBB2893269.1"/>
    <property type="molecule type" value="Genomic_DNA"/>
</dbReference>
<evidence type="ECO:0008006" key="3">
    <source>
        <dbReference type="Google" id="ProtNLM"/>
    </source>
</evidence>
<dbReference type="InterPro" id="IPR011009">
    <property type="entry name" value="Kinase-like_dom_sf"/>
</dbReference>
<organism evidence="1 2">
    <name type="scientific">Flexivirga oryzae</name>
    <dbReference type="NCBI Taxonomy" id="1794944"/>
    <lineage>
        <taxon>Bacteria</taxon>
        <taxon>Bacillati</taxon>
        <taxon>Actinomycetota</taxon>
        <taxon>Actinomycetes</taxon>
        <taxon>Micrococcales</taxon>
        <taxon>Dermacoccaceae</taxon>
        <taxon>Flexivirga</taxon>
    </lineage>
</organism>